<evidence type="ECO:0000256" key="2">
    <source>
        <dbReference type="ARBA" id="ARBA00036080"/>
    </source>
</evidence>
<dbReference type="PANTHER" id="PTHR43174:SF2">
    <property type="entry name" value="UDP-N-ACETYLGLUCOSAMINE 2-EPIMERASE"/>
    <property type="match status" value="1"/>
</dbReference>
<keyword evidence="1 5" id="KW-0413">Isomerase</keyword>
<evidence type="ECO:0000256" key="4">
    <source>
        <dbReference type="ARBA" id="ARBA00038858"/>
    </source>
</evidence>
<dbReference type="GO" id="GO:0008761">
    <property type="term" value="F:UDP-N-acetylglucosamine 2-epimerase activity"/>
    <property type="evidence" value="ECO:0007669"/>
    <property type="project" value="UniProtKB-EC"/>
</dbReference>
<evidence type="ECO:0000256" key="3">
    <source>
        <dbReference type="ARBA" id="ARBA00038209"/>
    </source>
</evidence>
<gene>
    <name evidence="7" type="ORF">FOY91_20990</name>
</gene>
<reference evidence="7 8" key="1">
    <citation type="submission" date="2019-07" db="EMBL/GenBank/DDBJ databases">
        <title>Sphingomonas solaris sp. nov., isolated from a solar panel from Boston, Massachusetts.</title>
        <authorList>
            <person name="Tanner K."/>
            <person name="Pascual J."/>
            <person name="Mancuso C."/>
            <person name="Pereto J."/>
            <person name="Khalil A."/>
            <person name="Vilanova C."/>
        </authorList>
    </citation>
    <scope>NUCLEOTIDE SEQUENCE [LARGE SCALE GENOMIC DNA]</scope>
    <source>
        <strain evidence="7 8">R4DWN</strain>
    </source>
</reference>
<dbReference type="NCBIfam" id="TIGR00236">
    <property type="entry name" value="wecB"/>
    <property type="match status" value="1"/>
</dbReference>
<dbReference type="AlphaFoldDB" id="A0A558QRG1"/>
<dbReference type="EMBL" id="VNIM01000182">
    <property type="protein sequence ID" value="TVV69726.1"/>
    <property type="molecule type" value="Genomic_DNA"/>
</dbReference>
<dbReference type="EC" id="5.1.3.14" evidence="4"/>
<sequence>MLTLAGTRPEAIKLAPLAIAAAARPGIAHRLVATGQHAALFHQTLAAFGVAADADFGLLVPGQSIEALAASVSAAVTAEIARDRPDLLIVQGDTTSAWAAALAADAAGVPVGHVEAGLRSGDPLLPWPEERNRIEIDRVATLLFAPTPVALANLRDEPDVHGVAAITGNTGIDALLMMRDRLGPPDPRPDARRLVLVTAHRRENIGAGIAGICAAIVRLTARGDIAVALPVHPNPAVQAQVVAALGDVSHVSLLAALDYPAMVRMMTQAHLILSDSGGVQEEAPALGVPLLVLRENSERPEAVAAGNASIVGTDPDRILAAATRLLDDPAAHAAMARPAFPFGRGDAADTIVDLIEGWHAGRSI</sequence>
<dbReference type="Pfam" id="PF02350">
    <property type="entry name" value="Epimerase_2"/>
    <property type="match status" value="1"/>
</dbReference>
<evidence type="ECO:0000256" key="5">
    <source>
        <dbReference type="RuleBase" id="RU003513"/>
    </source>
</evidence>
<comment type="caution">
    <text evidence="7">The sequence shown here is derived from an EMBL/GenBank/DDBJ whole genome shotgun (WGS) entry which is preliminary data.</text>
</comment>
<evidence type="ECO:0000313" key="7">
    <source>
        <dbReference type="EMBL" id="TVV69726.1"/>
    </source>
</evidence>
<dbReference type="InterPro" id="IPR029767">
    <property type="entry name" value="WecB-like"/>
</dbReference>
<organism evidence="7 8">
    <name type="scientific">Alterirhizorhabdus solaris</name>
    <dbReference type="NCBI Taxonomy" id="2529389"/>
    <lineage>
        <taxon>Bacteria</taxon>
        <taxon>Pseudomonadati</taxon>
        <taxon>Pseudomonadota</taxon>
        <taxon>Alphaproteobacteria</taxon>
        <taxon>Sphingomonadales</taxon>
        <taxon>Rhizorhabdaceae</taxon>
        <taxon>Alterirhizorhabdus</taxon>
    </lineage>
</organism>
<dbReference type="Gene3D" id="3.40.50.2000">
    <property type="entry name" value="Glycogen Phosphorylase B"/>
    <property type="match status" value="2"/>
</dbReference>
<keyword evidence="8" id="KW-1185">Reference proteome</keyword>
<dbReference type="OrthoDB" id="9803238at2"/>
<accession>A0A558QRG1</accession>
<dbReference type="CDD" id="cd03786">
    <property type="entry name" value="GTB_UDP-GlcNAc_2-Epimerase"/>
    <property type="match status" value="1"/>
</dbReference>
<evidence type="ECO:0000259" key="6">
    <source>
        <dbReference type="Pfam" id="PF02350"/>
    </source>
</evidence>
<dbReference type="Proteomes" id="UP000318681">
    <property type="component" value="Unassembled WGS sequence"/>
</dbReference>
<proteinExistence type="inferred from homology"/>
<dbReference type="RefSeq" id="WP_145155965.1">
    <property type="nucleotide sequence ID" value="NZ_VNIM01000182.1"/>
</dbReference>
<comment type="catalytic activity">
    <reaction evidence="2">
        <text>UDP-N-acetyl-alpha-D-glucosamine = UDP-N-acetyl-alpha-D-mannosamine</text>
        <dbReference type="Rhea" id="RHEA:17213"/>
        <dbReference type="ChEBI" id="CHEBI:57705"/>
        <dbReference type="ChEBI" id="CHEBI:68623"/>
        <dbReference type="EC" id="5.1.3.14"/>
    </reaction>
</comment>
<name>A0A558QRG1_9SPHN</name>
<dbReference type="SUPFAM" id="SSF53756">
    <property type="entry name" value="UDP-Glycosyltransferase/glycogen phosphorylase"/>
    <property type="match status" value="1"/>
</dbReference>
<dbReference type="InterPro" id="IPR003331">
    <property type="entry name" value="UDP_GlcNAc_Epimerase_2_dom"/>
</dbReference>
<evidence type="ECO:0000313" key="8">
    <source>
        <dbReference type="Proteomes" id="UP000318681"/>
    </source>
</evidence>
<feature type="domain" description="UDP-N-acetylglucosamine 2-epimerase" evidence="6">
    <location>
        <begin position="22"/>
        <end position="356"/>
    </location>
</feature>
<dbReference type="PANTHER" id="PTHR43174">
    <property type="entry name" value="UDP-N-ACETYLGLUCOSAMINE 2-EPIMERASE"/>
    <property type="match status" value="1"/>
</dbReference>
<comment type="similarity">
    <text evidence="3 5">Belongs to the UDP-N-acetylglucosamine 2-epimerase family.</text>
</comment>
<protein>
    <recommendedName>
        <fullName evidence="4">UDP-N-acetylglucosamine 2-epimerase (non-hydrolyzing)</fullName>
        <ecNumber evidence="4">5.1.3.14</ecNumber>
    </recommendedName>
</protein>
<evidence type="ECO:0000256" key="1">
    <source>
        <dbReference type="ARBA" id="ARBA00023235"/>
    </source>
</evidence>